<feature type="transmembrane region" description="Helical" evidence="2">
    <location>
        <begin position="52"/>
        <end position="75"/>
    </location>
</feature>
<evidence type="ECO:0000256" key="1">
    <source>
        <dbReference type="SAM" id="MobiDB-lite"/>
    </source>
</evidence>
<dbReference type="AlphaFoldDB" id="A0A815E1N9"/>
<keyword evidence="2" id="KW-0812">Transmembrane</keyword>
<keyword evidence="2" id="KW-0472">Membrane</keyword>
<dbReference type="Proteomes" id="UP000663860">
    <property type="component" value="Unassembled WGS sequence"/>
</dbReference>
<accession>A0A815E1N9</accession>
<comment type="caution">
    <text evidence="3">The sequence shown here is derived from an EMBL/GenBank/DDBJ whole genome shotgun (WGS) entry which is preliminary data.</text>
</comment>
<feature type="transmembrane region" description="Helical" evidence="2">
    <location>
        <begin position="21"/>
        <end position="40"/>
    </location>
</feature>
<evidence type="ECO:0000256" key="2">
    <source>
        <dbReference type="SAM" id="Phobius"/>
    </source>
</evidence>
<evidence type="ECO:0000313" key="4">
    <source>
        <dbReference type="Proteomes" id="UP000663860"/>
    </source>
</evidence>
<feature type="region of interest" description="Disordered" evidence="1">
    <location>
        <begin position="83"/>
        <end position="122"/>
    </location>
</feature>
<protein>
    <submittedName>
        <fullName evidence="3">Uncharacterized protein</fullName>
    </submittedName>
</protein>
<organism evidence="3 4">
    <name type="scientific">Adineta steineri</name>
    <dbReference type="NCBI Taxonomy" id="433720"/>
    <lineage>
        <taxon>Eukaryota</taxon>
        <taxon>Metazoa</taxon>
        <taxon>Spiralia</taxon>
        <taxon>Gnathifera</taxon>
        <taxon>Rotifera</taxon>
        <taxon>Eurotatoria</taxon>
        <taxon>Bdelloidea</taxon>
        <taxon>Adinetida</taxon>
        <taxon>Adinetidae</taxon>
        <taxon>Adineta</taxon>
    </lineage>
</organism>
<dbReference type="Gene3D" id="1.20.1250.20">
    <property type="entry name" value="MFS general substrate transporter like domains"/>
    <property type="match status" value="1"/>
</dbReference>
<dbReference type="EMBL" id="CAJNOE010000670">
    <property type="protein sequence ID" value="CAF1305580.1"/>
    <property type="molecule type" value="Genomic_DNA"/>
</dbReference>
<feature type="compositionally biased region" description="Polar residues" evidence="1">
    <location>
        <begin position="86"/>
        <end position="110"/>
    </location>
</feature>
<name>A0A815E1N9_9BILA</name>
<dbReference type="InterPro" id="IPR036259">
    <property type="entry name" value="MFS_trans_sf"/>
</dbReference>
<evidence type="ECO:0000313" key="3">
    <source>
        <dbReference type="EMBL" id="CAF1305580.1"/>
    </source>
</evidence>
<proteinExistence type="predicted"/>
<feature type="non-terminal residue" evidence="3">
    <location>
        <position position="122"/>
    </location>
</feature>
<sequence>LSMILPDDIVGDKKKNDAIGLLSLFNGIAIAIGTPVVGAMRDVFAHFANPFLWPYFIFGTCTIFSGCILFAIPLLQKQHRRKHPTEINSSPAIESNTKTDSNPAIESNTKIYLVPEEEPLNG</sequence>
<dbReference type="SUPFAM" id="SSF103473">
    <property type="entry name" value="MFS general substrate transporter"/>
    <property type="match status" value="1"/>
</dbReference>
<keyword evidence="2" id="KW-1133">Transmembrane helix</keyword>
<gene>
    <name evidence="3" type="ORF">IZO911_LOCUS34309</name>
</gene>
<reference evidence="3" key="1">
    <citation type="submission" date="2021-02" db="EMBL/GenBank/DDBJ databases">
        <authorList>
            <person name="Nowell W R."/>
        </authorList>
    </citation>
    <scope>NUCLEOTIDE SEQUENCE</scope>
</reference>